<reference evidence="16" key="1">
    <citation type="submission" date="2021-01" db="EMBL/GenBank/DDBJ databases">
        <title>Whole genome shotgun sequence of Planosporangium mesophilum NBRC 109066.</title>
        <authorList>
            <person name="Komaki H."/>
            <person name="Tamura T."/>
        </authorList>
    </citation>
    <scope>NUCLEOTIDE SEQUENCE</scope>
    <source>
        <strain evidence="16">NBRC 109066</strain>
    </source>
</reference>
<dbReference type="SUPFAM" id="SSF52374">
    <property type="entry name" value="Nucleotidylyl transferase"/>
    <property type="match status" value="1"/>
</dbReference>
<sequence>MQHWHGYEATPTGWGRSVATIGMFDGVHRGHQALIGQAVERARHLGLRSVVVTFDPHPAAVARPGSYPAILTHLERKAELIAALGADGLCVIPFTPEFSRLPAEEFVRDVLVGHLRAAWVVVGENFRFGHRAAGDVALLDRLGRTFRVEGAPLVVADRTTFSSTYVRSCLAAGDVAGAAAALGRPHRIEGILAPSGRANCHPTAVLRCDPRAAMPADGVYAARLAGPSENLPAVVSIDTRSDLSGPERRIEVRLPDVGGHLHGERLGLDFVARLRQTTQRGAVGSPIHQSGQDAVGMRAVLS</sequence>
<evidence type="ECO:0000256" key="13">
    <source>
        <dbReference type="ARBA" id="ARBA00049494"/>
    </source>
</evidence>
<dbReference type="SUPFAM" id="SSF82114">
    <property type="entry name" value="Riboflavin kinase-like"/>
    <property type="match status" value="1"/>
</dbReference>
<accession>A0A8J3X1F8</accession>
<keyword evidence="4 14" id="KW-0288">FMN</keyword>
<dbReference type="GO" id="GO:0003919">
    <property type="term" value="F:FMN adenylyltransferase activity"/>
    <property type="evidence" value="ECO:0007669"/>
    <property type="project" value="UniProtKB-UniRule"/>
</dbReference>
<name>A0A8J3X1F8_9ACTN</name>
<dbReference type="GO" id="GO:0008531">
    <property type="term" value="F:riboflavin kinase activity"/>
    <property type="evidence" value="ECO:0007669"/>
    <property type="project" value="UniProtKB-UniRule"/>
</dbReference>
<dbReference type="PANTHER" id="PTHR22749:SF6">
    <property type="entry name" value="RIBOFLAVIN KINASE"/>
    <property type="match status" value="1"/>
</dbReference>
<comment type="similarity">
    <text evidence="14">Belongs to the ribF family.</text>
</comment>
<dbReference type="UniPathway" id="UPA00276">
    <property type="reaction ID" value="UER00406"/>
</dbReference>
<keyword evidence="6 14" id="KW-0548">Nucleotidyltransferase</keyword>
<dbReference type="Pfam" id="PF01687">
    <property type="entry name" value="Flavokinase"/>
    <property type="match status" value="1"/>
</dbReference>
<keyword evidence="5 14" id="KW-0808">Transferase</keyword>
<protein>
    <recommendedName>
        <fullName evidence="14">Riboflavin biosynthesis protein</fullName>
    </recommendedName>
    <domain>
        <recommendedName>
            <fullName evidence="14">Riboflavin kinase</fullName>
            <ecNumber evidence="14">2.7.1.26</ecNumber>
        </recommendedName>
        <alternativeName>
            <fullName evidence="14">Flavokinase</fullName>
        </alternativeName>
    </domain>
    <domain>
        <recommendedName>
            <fullName evidence="14">FMN adenylyltransferase</fullName>
            <ecNumber evidence="14">2.7.7.2</ecNumber>
        </recommendedName>
        <alternativeName>
            <fullName evidence="14">FAD pyrophosphorylase</fullName>
        </alternativeName>
        <alternativeName>
            <fullName evidence="14">FAD synthase</fullName>
        </alternativeName>
    </domain>
</protein>
<evidence type="ECO:0000256" key="7">
    <source>
        <dbReference type="ARBA" id="ARBA00022741"/>
    </source>
</evidence>
<keyword evidence="17" id="KW-1185">Reference proteome</keyword>
<evidence type="ECO:0000256" key="6">
    <source>
        <dbReference type="ARBA" id="ARBA00022695"/>
    </source>
</evidence>
<dbReference type="Proteomes" id="UP000599074">
    <property type="component" value="Unassembled WGS sequence"/>
</dbReference>
<dbReference type="FunFam" id="3.40.50.620:FF:000021">
    <property type="entry name" value="Riboflavin biosynthesis protein"/>
    <property type="match status" value="1"/>
</dbReference>
<organism evidence="16 17">
    <name type="scientific">Planosporangium mesophilum</name>
    <dbReference type="NCBI Taxonomy" id="689768"/>
    <lineage>
        <taxon>Bacteria</taxon>
        <taxon>Bacillati</taxon>
        <taxon>Actinomycetota</taxon>
        <taxon>Actinomycetes</taxon>
        <taxon>Micromonosporales</taxon>
        <taxon>Micromonosporaceae</taxon>
        <taxon>Planosporangium</taxon>
    </lineage>
</organism>
<evidence type="ECO:0000256" key="12">
    <source>
        <dbReference type="ARBA" id="ARBA00047880"/>
    </source>
</evidence>
<dbReference type="GO" id="GO:0006747">
    <property type="term" value="P:FAD biosynthetic process"/>
    <property type="evidence" value="ECO:0007669"/>
    <property type="project" value="UniProtKB-UniRule"/>
</dbReference>
<dbReference type="PIRSF" id="PIRSF004491">
    <property type="entry name" value="FAD_Synth"/>
    <property type="match status" value="1"/>
</dbReference>
<dbReference type="GO" id="GO:0005524">
    <property type="term" value="F:ATP binding"/>
    <property type="evidence" value="ECO:0007669"/>
    <property type="project" value="UniProtKB-UniRule"/>
</dbReference>
<evidence type="ECO:0000256" key="9">
    <source>
        <dbReference type="ARBA" id="ARBA00022827"/>
    </source>
</evidence>
<dbReference type="CDD" id="cd02064">
    <property type="entry name" value="FAD_synthetase_N"/>
    <property type="match status" value="1"/>
</dbReference>
<comment type="catalytic activity">
    <reaction evidence="13 14">
        <text>FMN + ATP + H(+) = FAD + diphosphate</text>
        <dbReference type="Rhea" id="RHEA:17237"/>
        <dbReference type="ChEBI" id="CHEBI:15378"/>
        <dbReference type="ChEBI" id="CHEBI:30616"/>
        <dbReference type="ChEBI" id="CHEBI:33019"/>
        <dbReference type="ChEBI" id="CHEBI:57692"/>
        <dbReference type="ChEBI" id="CHEBI:58210"/>
        <dbReference type="EC" id="2.7.7.2"/>
    </reaction>
</comment>
<dbReference type="InterPro" id="IPR015865">
    <property type="entry name" value="Riboflavin_kinase_bac/euk"/>
</dbReference>
<dbReference type="Gene3D" id="2.40.30.30">
    <property type="entry name" value="Riboflavin kinase-like"/>
    <property type="match status" value="1"/>
</dbReference>
<dbReference type="InterPro" id="IPR023465">
    <property type="entry name" value="Riboflavin_kinase_dom_sf"/>
</dbReference>
<dbReference type="AlphaFoldDB" id="A0A8J3X1F8"/>
<evidence type="ECO:0000256" key="5">
    <source>
        <dbReference type="ARBA" id="ARBA00022679"/>
    </source>
</evidence>
<proteinExistence type="inferred from homology"/>
<evidence type="ECO:0000256" key="4">
    <source>
        <dbReference type="ARBA" id="ARBA00022643"/>
    </source>
</evidence>
<dbReference type="GO" id="GO:0009398">
    <property type="term" value="P:FMN biosynthetic process"/>
    <property type="evidence" value="ECO:0007669"/>
    <property type="project" value="UniProtKB-UniRule"/>
</dbReference>
<dbReference type="InterPro" id="IPR002606">
    <property type="entry name" value="Riboflavin_kinase_bac"/>
</dbReference>
<dbReference type="SMART" id="SM00904">
    <property type="entry name" value="Flavokinase"/>
    <property type="match status" value="1"/>
</dbReference>
<comment type="pathway">
    <text evidence="2 14">Cofactor biosynthesis; FMN biosynthesis; FMN from riboflavin (ATP route): step 1/1.</text>
</comment>
<dbReference type="InterPro" id="IPR023468">
    <property type="entry name" value="Riboflavin_kinase"/>
</dbReference>
<dbReference type="EC" id="2.7.1.26" evidence="14"/>
<keyword evidence="9 14" id="KW-0274">FAD</keyword>
<evidence type="ECO:0000256" key="1">
    <source>
        <dbReference type="ARBA" id="ARBA00004726"/>
    </source>
</evidence>
<dbReference type="InterPro" id="IPR015864">
    <property type="entry name" value="FAD_synthase"/>
</dbReference>
<dbReference type="PANTHER" id="PTHR22749">
    <property type="entry name" value="RIBOFLAVIN KINASE/FMN ADENYLYLTRANSFERASE"/>
    <property type="match status" value="1"/>
</dbReference>
<evidence type="ECO:0000256" key="8">
    <source>
        <dbReference type="ARBA" id="ARBA00022777"/>
    </source>
</evidence>
<evidence type="ECO:0000313" key="16">
    <source>
        <dbReference type="EMBL" id="GII23299.1"/>
    </source>
</evidence>
<dbReference type="RefSeq" id="WP_168117756.1">
    <property type="nucleotide sequence ID" value="NZ_BOON01000027.1"/>
</dbReference>
<keyword evidence="7 14" id="KW-0547">Nucleotide-binding</keyword>
<dbReference type="Gene3D" id="3.40.50.620">
    <property type="entry name" value="HUPs"/>
    <property type="match status" value="1"/>
</dbReference>
<feature type="domain" description="Riboflavin kinase" evidence="15">
    <location>
        <begin position="181"/>
        <end position="302"/>
    </location>
</feature>
<dbReference type="UniPathway" id="UPA00277">
    <property type="reaction ID" value="UER00407"/>
</dbReference>
<dbReference type="Pfam" id="PF06574">
    <property type="entry name" value="FAD_syn"/>
    <property type="match status" value="1"/>
</dbReference>
<keyword evidence="11" id="KW-0511">Multifunctional enzyme</keyword>
<evidence type="ECO:0000313" key="17">
    <source>
        <dbReference type="Proteomes" id="UP000599074"/>
    </source>
</evidence>
<dbReference type="EC" id="2.7.7.2" evidence="14"/>
<comment type="caution">
    <text evidence="16">The sequence shown here is derived from an EMBL/GenBank/DDBJ whole genome shotgun (WGS) entry which is preliminary data.</text>
</comment>
<keyword evidence="8 14" id="KW-0418">Kinase</keyword>
<dbReference type="InterPro" id="IPR014729">
    <property type="entry name" value="Rossmann-like_a/b/a_fold"/>
</dbReference>
<keyword evidence="10 14" id="KW-0067">ATP-binding</keyword>
<evidence type="ECO:0000259" key="15">
    <source>
        <dbReference type="SMART" id="SM00904"/>
    </source>
</evidence>
<dbReference type="GO" id="GO:0009231">
    <property type="term" value="P:riboflavin biosynthetic process"/>
    <property type="evidence" value="ECO:0007669"/>
    <property type="project" value="InterPro"/>
</dbReference>
<keyword evidence="3 14" id="KW-0285">Flavoprotein</keyword>
<evidence type="ECO:0000256" key="2">
    <source>
        <dbReference type="ARBA" id="ARBA00005201"/>
    </source>
</evidence>
<evidence type="ECO:0000256" key="11">
    <source>
        <dbReference type="ARBA" id="ARBA00023268"/>
    </source>
</evidence>
<dbReference type="EMBL" id="BOON01000027">
    <property type="protein sequence ID" value="GII23299.1"/>
    <property type="molecule type" value="Genomic_DNA"/>
</dbReference>
<gene>
    <name evidence="16" type="ORF">Pme01_28960</name>
</gene>
<evidence type="ECO:0000256" key="10">
    <source>
        <dbReference type="ARBA" id="ARBA00022840"/>
    </source>
</evidence>
<evidence type="ECO:0000256" key="14">
    <source>
        <dbReference type="PIRNR" id="PIRNR004491"/>
    </source>
</evidence>
<comment type="pathway">
    <text evidence="1 14">Cofactor biosynthesis; FAD biosynthesis; FAD from FMN: step 1/1.</text>
</comment>
<comment type="catalytic activity">
    <reaction evidence="12 14">
        <text>riboflavin + ATP = FMN + ADP + H(+)</text>
        <dbReference type="Rhea" id="RHEA:14357"/>
        <dbReference type="ChEBI" id="CHEBI:15378"/>
        <dbReference type="ChEBI" id="CHEBI:30616"/>
        <dbReference type="ChEBI" id="CHEBI:57986"/>
        <dbReference type="ChEBI" id="CHEBI:58210"/>
        <dbReference type="ChEBI" id="CHEBI:456216"/>
        <dbReference type="EC" id="2.7.1.26"/>
    </reaction>
</comment>
<evidence type="ECO:0000256" key="3">
    <source>
        <dbReference type="ARBA" id="ARBA00022630"/>
    </source>
</evidence>